<dbReference type="Pfam" id="PF01467">
    <property type="entry name" value="CTP_transf_like"/>
    <property type="match status" value="1"/>
</dbReference>
<dbReference type="RefSeq" id="WP_038612420.1">
    <property type="nucleotide sequence ID" value="NZ_CP009048.1"/>
</dbReference>
<keyword evidence="10" id="KW-0520">NAD</keyword>
<accession>A0A077FGJ7</accession>
<evidence type="ECO:0000259" key="15">
    <source>
        <dbReference type="Pfam" id="PF01467"/>
    </source>
</evidence>
<dbReference type="InterPro" id="IPR005248">
    <property type="entry name" value="NadD/NMNAT"/>
</dbReference>
<dbReference type="Proteomes" id="UP000028931">
    <property type="component" value="Chromosome"/>
</dbReference>
<dbReference type="InterPro" id="IPR004821">
    <property type="entry name" value="Cyt_trans-like"/>
</dbReference>
<dbReference type="InterPro" id="IPR014729">
    <property type="entry name" value="Rossmann-like_a/b/a_fold"/>
</dbReference>
<keyword evidence="9" id="KW-0067">ATP-binding</keyword>
<evidence type="ECO:0000256" key="9">
    <source>
        <dbReference type="ARBA" id="ARBA00022840"/>
    </source>
</evidence>
<evidence type="ECO:0000256" key="4">
    <source>
        <dbReference type="ARBA" id="ARBA00012389"/>
    </source>
</evidence>
<dbReference type="EC" id="2.7.7.18" evidence="4"/>
<dbReference type="Gene3D" id="3.40.50.620">
    <property type="entry name" value="HUPs"/>
    <property type="match status" value="1"/>
</dbReference>
<dbReference type="GO" id="GO:0004515">
    <property type="term" value="F:nicotinate-nucleotide adenylyltransferase activity"/>
    <property type="evidence" value="ECO:0007669"/>
    <property type="project" value="UniProtKB-EC"/>
</dbReference>
<dbReference type="PANTHER" id="PTHR39321:SF3">
    <property type="entry name" value="PHOSPHOPANTETHEINE ADENYLYLTRANSFERASE"/>
    <property type="match status" value="1"/>
</dbReference>
<dbReference type="EMBL" id="CP009048">
    <property type="protein sequence ID" value="AIL62401.1"/>
    <property type="molecule type" value="Genomic_DNA"/>
</dbReference>
<comment type="catalytic activity">
    <reaction evidence="14">
        <text>nicotinate beta-D-ribonucleotide + ATP + H(+) = deamido-NAD(+) + diphosphate</text>
        <dbReference type="Rhea" id="RHEA:22860"/>
        <dbReference type="ChEBI" id="CHEBI:15378"/>
        <dbReference type="ChEBI" id="CHEBI:30616"/>
        <dbReference type="ChEBI" id="CHEBI:33019"/>
        <dbReference type="ChEBI" id="CHEBI:57502"/>
        <dbReference type="ChEBI" id="CHEBI:58437"/>
        <dbReference type="EC" id="2.7.7.18"/>
    </reaction>
</comment>
<dbReference type="eggNOG" id="COG1057">
    <property type="taxonomic scope" value="Bacteria"/>
</dbReference>
<evidence type="ECO:0000256" key="8">
    <source>
        <dbReference type="ARBA" id="ARBA00022741"/>
    </source>
</evidence>
<sequence length="189" mass="21139">MSKAKLAVYGGAFNPPHAGHAQVMAALLPQAKQVLVVPSFCHPFGKQMVDFDLRVQWLEKIVGVFNEPRLVVDDCERELFRRKSPIFSIDLLRFIADRFGLDKKDVALVMGEDNLKVLHTFHGYQAIMDEFSVVTMPETINVHSTMIRDALKAGGDIPSSWIAPGLRMTDYRVFADTGRMSSDQSLKSA</sequence>
<keyword evidence="6 16" id="KW-0808">Transferase</keyword>
<dbReference type="KEGG" id="palk:PSAKL28_32350"/>
<evidence type="ECO:0000256" key="13">
    <source>
        <dbReference type="ARBA" id="ARBA00033353"/>
    </source>
</evidence>
<keyword evidence="5" id="KW-0662">Pyridine nucleotide biosynthesis</keyword>
<dbReference type="HOGENOM" id="CLU_125457_0_0_6"/>
<protein>
    <recommendedName>
        <fullName evidence="4">nicotinate-nucleotide adenylyltransferase</fullName>
        <ecNumber evidence="4">2.7.7.18</ecNumber>
    </recommendedName>
    <alternativeName>
        <fullName evidence="13">Deamido-NAD(+) diphosphorylase</fullName>
    </alternativeName>
    <alternativeName>
        <fullName evidence="12">Deamido-NAD(+) pyrophosphorylase</fullName>
    </alternativeName>
    <alternativeName>
        <fullName evidence="11">Nicotinate mononucleotide adenylyltransferase</fullName>
    </alternativeName>
</protein>
<evidence type="ECO:0000256" key="3">
    <source>
        <dbReference type="ARBA" id="ARBA00009014"/>
    </source>
</evidence>
<evidence type="ECO:0000256" key="2">
    <source>
        <dbReference type="ARBA" id="ARBA00005019"/>
    </source>
</evidence>
<organism evidence="16 17">
    <name type="scientific">Pseudomonas alkylphenolica</name>
    <dbReference type="NCBI Taxonomy" id="237609"/>
    <lineage>
        <taxon>Bacteria</taxon>
        <taxon>Pseudomonadati</taxon>
        <taxon>Pseudomonadota</taxon>
        <taxon>Gammaproteobacteria</taxon>
        <taxon>Pseudomonadales</taxon>
        <taxon>Pseudomonadaceae</taxon>
        <taxon>Pseudomonas</taxon>
    </lineage>
</organism>
<evidence type="ECO:0000256" key="1">
    <source>
        <dbReference type="ARBA" id="ARBA00002324"/>
    </source>
</evidence>
<comment type="pathway">
    <text evidence="2">Cofactor biosynthesis; NAD(+) biosynthesis; deamido-NAD(+) from nicotinate D-ribonucleotide: step 1/1.</text>
</comment>
<proteinExistence type="inferred from homology"/>
<evidence type="ECO:0000256" key="14">
    <source>
        <dbReference type="ARBA" id="ARBA00048721"/>
    </source>
</evidence>
<dbReference type="PANTHER" id="PTHR39321">
    <property type="entry name" value="NICOTINATE-NUCLEOTIDE ADENYLYLTRANSFERASE-RELATED"/>
    <property type="match status" value="1"/>
</dbReference>
<comment type="similarity">
    <text evidence="3">Belongs to the NadD family.</text>
</comment>
<evidence type="ECO:0000256" key="12">
    <source>
        <dbReference type="ARBA" id="ARBA00033140"/>
    </source>
</evidence>
<evidence type="ECO:0000313" key="16">
    <source>
        <dbReference type="EMBL" id="AIL62401.1"/>
    </source>
</evidence>
<keyword evidence="7 16" id="KW-0548">Nucleotidyltransferase</keyword>
<evidence type="ECO:0000256" key="11">
    <source>
        <dbReference type="ARBA" id="ARBA00031253"/>
    </source>
</evidence>
<evidence type="ECO:0000256" key="10">
    <source>
        <dbReference type="ARBA" id="ARBA00023027"/>
    </source>
</evidence>
<dbReference type="SUPFAM" id="SSF52374">
    <property type="entry name" value="Nucleotidylyl transferase"/>
    <property type="match status" value="1"/>
</dbReference>
<dbReference type="AlphaFoldDB" id="A0A077FGJ7"/>
<feature type="domain" description="Cytidyltransferase-like" evidence="15">
    <location>
        <begin position="8"/>
        <end position="149"/>
    </location>
</feature>
<gene>
    <name evidence="16" type="ORF">PSAKL28_32350</name>
</gene>
<dbReference type="GO" id="GO:0009435">
    <property type="term" value="P:NAD+ biosynthetic process"/>
    <property type="evidence" value="ECO:0007669"/>
    <property type="project" value="InterPro"/>
</dbReference>
<evidence type="ECO:0000313" key="17">
    <source>
        <dbReference type="Proteomes" id="UP000028931"/>
    </source>
</evidence>
<evidence type="ECO:0000256" key="5">
    <source>
        <dbReference type="ARBA" id="ARBA00022642"/>
    </source>
</evidence>
<evidence type="ECO:0000256" key="7">
    <source>
        <dbReference type="ARBA" id="ARBA00022695"/>
    </source>
</evidence>
<comment type="function">
    <text evidence="1">Catalyzes the reversible adenylation of nicotinate mononucleotide (NaMN) to nicotinic acid adenine dinucleotide (NaAD).</text>
</comment>
<dbReference type="GO" id="GO:0005524">
    <property type="term" value="F:ATP binding"/>
    <property type="evidence" value="ECO:0007669"/>
    <property type="project" value="UniProtKB-KW"/>
</dbReference>
<name>A0A077FGJ7_9PSED</name>
<reference evidence="16 17" key="1">
    <citation type="submission" date="2014-07" db="EMBL/GenBank/DDBJ databases">
        <authorList>
            <person name="Lee K."/>
            <person name="Lim J.Y."/>
            <person name="Hwang I."/>
        </authorList>
    </citation>
    <scope>NUCLEOTIDE SEQUENCE [LARGE SCALE GENOMIC DNA]</scope>
    <source>
        <strain evidence="16 17">KL28</strain>
    </source>
</reference>
<dbReference type="OrthoDB" id="5295945at2"/>
<evidence type="ECO:0000256" key="6">
    <source>
        <dbReference type="ARBA" id="ARBA00022679"/>
    </source>
</evidence>
<keyword evidence="8" id="KW-0547">Nucleotide-binding</keyword>